<name>A0A3S0ZQ73_9BURK</name>
<dbReference type="OrthoDB" id="72025at2"/>
<dbReference type="AlphaFoldDB" id="A0A3S0ZQ73"/>
<protein>
    <recommendedName>
        <fullName evidence="1">DUF7710 domain-containing protein</fullName>
    </recommendedName>
</protein>
<evidence type="ECO:0000259" key="1">
    <source>
        <dbReference type="Pfam" id="PF24819"/>
    </source>
</evidence>
<accession>A0A3S0ZQ73</accession>
<sequence>MTGLKEVWVFSGVNAKFPAAVFDVKEDALGWIKKNRLTGVLTKYPVGISVYEWAIEIGNFKVRSGRDSTPEFIGKFSSAAQEHMHFEDGNFD</sequence>
<proteinExistence type="predicted"/>
<gene>
    <name evidence="2" type="ORF">EJP67_20180</name>
</gene>
<evidence type="ECO:0000313" key="2">
    <source>
        <dbReference type="EMBL" id="RUR69378.1"/>
    </source>
</evidence>
<dbReference type="RefSeq" id="WP_126023475.1">
    <property type="nucleotide sequence ID" value="NZ_RXFT01000008.1"/>
</dbReference>
<evidence type="ECO:0000313" key="3">
    <source>
        <dbReference type="Proteomes" id="UP000281118"/>
    </source>
</evidence>
<comment type="caution">
    <text evidence="2">The sequence shown here is derived from an EMBL/GenBank/DDBJ whole genome shotgun (WGS) entry which is preliminary data.</text>
</comment>
<organism evidence="2 3">
    <name type="scientific">Variovorax guangxiensis</name>
    <dbReference type="NCBI Taxonomy" id="1775474"/>
    <lineage>
        <taxon>Bacteria</taxon>
        <taxon>Pseudomonadati</taxon>
        <taxon>Pseudomonadota</taxon>
        <taxon>Betaproteobacteria</taxon>
        <taxon>Burkholderiales</taxon>
        <taxon>Comamonadaceae</taxon>
        <taxon>Variovorax</taxon>
    </lineage>
</organism>
<dbReference type="Proteomes" id="UP000281118">
    <property type="component" value="Unassembled WGS sequence"/>
</dbReference>
<feature type="domain" description="DUF7710" evidence="1">
    <location>
        <begin position="7"/>
        <end position="91"/>
    </location>
</feature>
<reference evidence="2 3" key="1">
    <citation type="submission" date="2018-12" db="EMBL/GenBank/DDBJ databases">
        <title>The genome sequences of Variovorax guangxiensis DSM 27352.</title>
        <authorList>
            <person name="Gao J."/>
            <person name="Sun J."/>
        </authorList>
    </citation>
    <scope>NUCLEOTIDE SEQUENCE [LARGE SCALE GENOMIC DNA]</scope>
    <source>
        <strain evidence="2 3">DSM 27352</strain>
    </source>
</reference>
<dbReference type="EMBL" id="RXFT01000008">
    <property type="protein sequence ID" value="RUR69378.1"/>
    <property type="molecule type" value="Genomic_DNA"/>
</dbReference>
<dbReference type="InterPro" id="IPR056127">
    <property type="entry name" value="DUF7710"/>
</dbReference>
<dbReference type="Pfam" id="PF24819">
    <property type="entry name" value="DUF7710"/>
    <property type="match status" value="1"/>
</dbReference>